<evidence type="ECO:0000259" key="4">
    <source>
        <dbReference type="SMART" id="SM00474"/>
    </source>
</evidence>
<dbReference type="Gene3D" id="3.30.420.10">
    <property type="entry name" value="Ribonuclease H-like superfamily/Ribonuclease H"/>
    <property type="match status" value="1"/>
</dbReference>
<proteinExistence type="predicted"/>
<evidence type="ECO:0000256" key="2">
    <source>
        <dbReference type="SAM" id="MobiDB-lite"/>
    </source>
</evidence>
<dbReference type="Pfam" id="PF00013">
    <property type="entry name" value="KH_1"/>
    <property type="match status" value="1"/>
</dbReference>
<feature type="region of interest" description="Disordered" evidence="2">
    <location>
        <begin position="1"/>
        <end position="31"/>
    </location>
</feature>
<feature type="domain" description="K Homology" evidence="3">
    <location>
        <begin position="265"/>
        <end position="333"/>
    </location>
</feature>
<dbReference type="Gramene" id="Kaladp0102s0128.1.v1.1">
    <property type="protein sequence ID" value="Kaladp0102s0128.1.v1.1"/>
    <property type="gene ID" value="Kaladp0102s0128.v1.1"/>
</dbReference>
<dbReference type="InterPro" id="IPR004087">
    <property type="entry name" value="KH_dom"/>
</dbReference>
<dbReference type="InterPro" id="IPR012337">
    <property type="entry name" value="RNaseH-like_sf"/>
</dbReference>
<dbReference type="GO" id="GO:0003723">
    <property type="term" value="F:RNA binding"/>
    <property type="evidence" value="ECO:0007669"/>
    <property type="project" value="UniProtKB-UniRule"/>
</dbReference>
<dbReference type="AlphaFoldDB" id="A0A7N0V555"/>
<dbReference type="InterPro" id="IPR002562">
    <property type="entry name" value="3'-5'_exonuclease_dom"/>
</dbReference>
<dbReference type="SUPFAM" id="SSF53098">
    <property type="entry name" value="Ribonuclease H-like"/>
    <property type="match status" value="1"/>
</dbReference>
<keyword evidence="6" id="KW-1185">Reference proteome</keyword>
<evidence type="ECO:0008006" key="7">
    <source>
        <dbReference type="Google" id="ProtNLM"/>
    </source>
</evidence>
<dbReference type="GO" id="GO:0008408">
    <property type="term" value="F:3'-5' exonuclease activity"/>
    <property type="evidence" value="ECO:0007669"/>
    <property type="project" value="InterPro"/>
</dbReference>
<dbReference type="PANTHER" id="PTHR46814:SF1">
    <property type="entry name" value="EGALITARIAN, ISOFORM B"/>
    <property type="match status" value="1"/>
</dbReference>
<dbReference type="InterPro" id="IPR036612">
    <property type="entry name" value="KH_dom_type_1_sf"/>
</dbReference>
<accession>A0A7N0V555</accession>
<reference evidence="5" key="1">
    <citation type="submission" date="2021-01" db="UniProtKB">
        <authorList>
            <consortium name="EnsemblPlants"/>
        </authorList>
    </citation>
    <scope>IDENTIFICATION</scope>
</reference>
<evidence type="ECO:0000256" key="1">
    <source>
        <dbReference type="PROSITE-ProRule" id="PRU00117"/>
    </source>
</evidence>
<dbReference type="CDD" id="cd06148">
    <property type="entry name" value="Egl_like_exo"/>
    <property type="match status" value="1"/>
</dbReference>
<dbReference type="EnsemblPlants" id="Kaladp0102s0128.1.v1.1">
    <property type="protein sequence ID" value="Kaladp0102s0128.1.v1.1"/>
    <property type="gene ID" value="Kaladp0102s0128.v1.1"/>
</dbReference>
<keyword evidence="1" id="KW-0694">RNA-binding</keyword>
<organism evidence="5 6">
    <name type="scientific">Kalanchoe fedtschenkoi</name>
    <name type="common">Lavender scallops</name>
    <name type="synonym">South American air plant</name>
    <dbReference type="NCBI Taxonomy" id="63787"/>
    <lineage>
        <taxon>Eukaryota</taxon>
        <taxon>Viridiplantae</taxon>
        <taxon>Streptophyta</taxon>
        <taxon>Embryophyta</taxon>
        <taxon>Tracheophyta</taxon>
        <taxon>Spermatophyta</taxon>
        <taxon>Magnoliopsida</taxon>
        <taxon>eudicotyledons</taxon>
        <taxon>Gunneridae</taxon>
        <taxon>Pentapetalae</taxon>
        <taxon>Saxifragales</taxon>
        <taxon>Crassulaceae</taxon>
        <taxon>Kalanchoe</taxon>
    </lineage>
</organism>
<feature type="domain" description="3'-5' exonuclease" evidence="4">
    <location>
        <begin position="36"/>
        <end position="225"/>
    </location>
</feature>
<evidence type="ECO:0000313" key="5">
    <source>
        <dbReference type="EnsemblPlants" id="Kaladp0102s0128.1.v1.1"/>
    </source>
</evidence>
<evidence type="ECO:0000313" key="6">
    <source>
        <dbReference type="Proteomes" id="UP000594263"/>
    </source>
</evidence>
<dbReference type="CDD" id="cd00105">
    <property type="entry name" value="KH-I"/>
    <property type="match status" value="1"/>
</dbReference>
<feature type="compositionally biased region" description="Basic and acidic residues" evidence="2">
    <location>
        <begin position="19"/>
        <end position="29"/>
    </location>
</feature>
<dbReference type="SUPFAM" id="SSF54791">
    <property type="entry name" value="Eukaryotic type KH-domain (KH-domain type I)"/>
    <property type="match status" value="1"/>
</dbReference>
<dbReference type="SMART" id="SM00322">
    <property type="entry name" value="KH"/>
    <property type="match status" value="1"/>
</dbReference>
<dbReference type="GO" id="GO:0006139">
    <property type="term" value="P:nucleobase-containing compound metabolic process"/>
    <property type="evidence" value="ECO:0007669"/>
    <property type="project" value="InterPro"/>
</dbReference>
<dbReference type="Pfam" id="PF01612">
    <property type="entry name" value="DNA_pol_A_exo1"/>
    <property type="match status" value="1"/>
</dbReference>
<dbReference type="Gene3D" id="3.30.1370.10">
    <property type="entry name" value="K Homology domain, type 1"/>
    <property type="match status" value="1"/>
</dbReference>
<evidence type="ECO:0000259" key="3">
    <source>
        <dbReference type="SMART" id="SM00322"/>
    </source>
</evidence>
<dbReference type="OMA" id="CINDNDY"/>
<dbReference type="PROSITE" id="PS50084">
    <property type="entry name" value="KH_TYPE_1"/>
    <property type="match status" value="1"/>
</dbReference>
<sequence length="334" mass="37163">MASSSDHPGYACIPQPSEFDGKPPEDDINKSVPKPIHAVVDASQLPIEFLEPSPDKRLVIGFDCEGVDLCRHGTLCIMQLAFPDALYLVDALMGGEKLVKACKPALESTYITKVIHDCKRDSEALYFQYGIKLHNVVDTQIAYSLLEEQEGRKRSADGSKSFVNLLADPRYCGISYPEKEEVRTLLRQDPNFWTRRPLDSLMIRAAVDDVRFLLYIYHKMMEKLNEHSMYHLSVRGALYCRCFCHTGGDQADWPPVPPVPEGMQEEILSVLDVPPGQMGRVIGRKGATIQSIKESCNAEIIMGGQKGPPDKIFVIGSPSDVRLAIAIIRGKGPF</sequence>
<name>A0A7N0V555_KALFE</name>
<dbReference type="InterPro" id="IPR004088">
    <property type="entry name" value="KH_dom_type_1"/>
</dbReference>
<dbReference type="SMART" id="SM00474">
    <property type="entry name" value="35EXOc"/>
    <property type="match status" value="1"/>
</dbReference>
<protein>
    <recommendedName>
        <fullName evidence="7">3'-5' exonuclease</fullName>
    </recommendedName>
</protein>
<dbReference type="PANTHER" id="PTHR46814">
    <property type="entry name" value="EGALITARIAN, ISOFORM B"/>
    <property type="match status" value="1"/>
</dbReference>
<dbReference type="InterPro" id="IPR036397">
    <property type="entry name" value="RNaseH_sf"/>
</dbReference>
<dbReference type="Proteomes" id="UP000594263">
    <property type="component" value="Unplaced"/>
</dbReference>